<dbReference type="EMBL" id="KN831782">
    <property type="protein sequence ID" value="KIM40672.1"/>
    <property type="molecule type" value="Genomic_DNA"/>
</dbReference>
<dbReference type="HOGENOM" id="CLU_060356_0_0_1"/>
<dbReference type="InterPro" id="IPR057678">
    <property type="entry name" value="DUF7918"/>
</dbReference>
<dbReference type="AlphaFoldDB" id="A0A0C2YI01"/>
<evidence type="ECO:0000259" key="2">
    <source>
        <dbReference type="Pfam" id="PF25534"/>
    </source>
</evidence>
<protein>
    <recommendedName>
        <fullName evidence="2">DUF7918 domain-containing protein</fullName>
    </recommendedName>
</protein>
<dbReference type="Proteomes" id="UP000053424">
    <property type="component" value="Unassembled WGS sequence"/>
</dbReference>
<keyword evidence="4" id="KW-1185">Reference proteome</keyword>
<evidence type="ECO:0000256" key="1">
    <source>
        <dbReference type="SAM" id="MobiDB-lite"/>
    </source>
</evidence>
<proteinExistence type="predicted"/>
<reference evidence="3 4" key="1">
    <citation type="submission" date="2014-04" db="EMBL/GenBank/DDBJ databases">
        <authorList>
            <consortium name="DOE Joint Genome Institute"/>
            <person name="Kuo A."/>
            <person name="Gay G."/>
            <person name="Dore J."/>
            <person name="Kohler A."/>
            <person name="Nagy L.G."/>
            <person name="Floudas D."/>
            <person name="Copeland A."/>
            <person name="Barry K.W."/>
            <person name="Cichocki N."/>
            <person name="Veneault-Fourrey C."/>
            <person name="LaButti K."/>
            <person name="Lindquist E.A."/>
            <person name="Lipzen A."/>
            <person name="Lundell T."/>
            <person name="Morin E."/>
            <person name="Murat C."/>
            <person name="Sun H."/>
            <person name="Tunlid A."/>
            <person name="Henrissat B."/>
            <person name="Grigoriev I.V."/>
            <person name="Hibbett D.S."/>
            <person name="Martin F."/>
            <person name="Nordberg H.P."/>
            <person name="Cantor M.N."/>
            <person name="Hua S.X."/>
        </authorList>
    </citation>
    <scope>NUCLEOTIDE SEQUENCE [LARGE SCALE GENOMIC DNA]</scope>
    <source>
        <strain evidence="4">h7</strain>
    </source>
</reference>
<feature type="domain" description="DUF7918" evidence="2">
    <location>
        <begin position="15"/>
        <end position="223"/>
    </location>
</feature>
<evidence type="ECO:0000313" key="4">
    <source>
        <dbReference type="Proteomes" id="UP000053424"/>
    </source>
</evidence>
<gene>
    <name evidence="3" type="ORF">M413DRAFT_412778</name>
</gene>
<dbReference type="PANTHER" id="PTHR36223">
    <property type="entry name" value="BETA-LACTAMASE-TYPE TRANSPEPTIDASE FOLD DOMAIN CONTAINING PROTEIN"/>
    <property type="match status" value="1"/>
</dbReference>
<organism evidence="3 4">
    <name type="scientific">Hebeloma cylindrosporum</name>
    <dbReference type="NCBI Taxonomy" id="76867"/>
    <lineage>
        <taxon>Eukaryota</taxon>
        <taxon>Fungi</taxon>
        <taxon>Dikarya</taxon>
        <taxon>Basidiomycota</taxon>
        <taxon>Agaricomycotina</taxon>
        <taxon>Agaricomycetes</taxon>
        <taxon>Agaricomycetidae</taxon>
        <taxon>Agaricales</taxon>
        <taxon>Agaricineae</taxon>
        <taxon>Hymenogastraceae</taxon>
        <taxon>Hebeloma</taxon>
    </lineage>
</organism>
<reference evidence="4" key="2">
    <citation type="submission" date="2015-01" db="EMBL/GenBank/DDBJ databases">
        <title>Evolutionary Origins and Diversification of the Mycorrhizal Mutualists.</title>
        <authorList>
            <consortium name="DOE Joint Genome Institute"/>
            <consortium name="Mycorrhizal Genomics Consortium"/>
            <person name="Kohler A."/>
            <person name="Kuo A."/>
            <person name="Nagy L.G."/>
            <person name="Floudas D."/>
            <person name="Copeland A."/>
            <person name="Barry K.W."/>
            <person name="Cichocki N."/>
            <person name="Veneault-Fourrey C."/>
            <person name="LaButti K."/>
            <person name="Lindquist E.A."/>
            <person name="Lipzen A."/>
            <person name="Lundell T."/>
            <person name="Morin E."/>
            <person name="Murat C."/>
            <person name="Riley R."/>
            <person name="Ohm R."/>
            <person name="Sun H."/>
            <person name="Tunlid A."/>
            <person name="Henrissat B."/>
            <person name="Grigoriev I.V."/>
            <person name="Hibbett D.S."/>
            <person name="Martin F."/>
        </authorList>
    </citation>
    <scope>NUCLEOTIDE SEQUENCE [LARGE SCALE GENOMIC DNA]</scope>
    <source>
        <strain evidence="4">h7</strain>
    </source>
</reference>
<dbReference type="Pfam" id="PF25534">
    <property type="entry name" value="DUF7918"/>
    <property type="match status" value="1"/>
</dbReference>
<dbReference type="OrthoDB" id="3364132at2759"/>
<dbReference type="PANTHER" id="PTHR36223:SF1">
    <property type="entry name" value="TRANSCRIPTION ELONGATION FACTOR EAF N-TERMINAL DOMAIN-CONTAINING PROTEIN"/>
    <property type="match status" value="1"/>
</dbReference>
<accession>A0A0C2YI01</accession>
<evidence type="ECO:0000313" key="3">
    <source>
        <dbReference type="EMBL" id="KIM40672.1"/>
    </source>
</evidence>
<sequence>MGPSRLEFQKFAAFIKVDGQELECHALSVDEEQKHVSCWIASEVGKNFSLHLEKSRDSDLVCAAYLSMDGTPIRQSVLLAQQYEILWDYMKITETTGRHFSFSPLNVTDEDMDVNAAVSGSELMQNIGLIGVKIYSAVKRNVPEIKKATGRKEHPVLRIPEVRAKGKILHQVGFGEETEIKELVNEIQKKFITLFDAKELLMQFTFRYRPLTVLQRAGIAPRDPTPPPSAFERIDTPTPIPRSPSVAASTQSRSIKRRLSTVDVKAEEDEVQPELVDDDDEYARREKALLAELEKLRSDRAVKKEINLPRKKVKKEHRPFFAPGEVIDLT</sequence>
<feature type="region of interest" description="Disordered" evidence="1">
    <location>
        <begin position="219"/>
        <end position="253"/>
    </location>
</feature>
<name>A0A0C2YI01_HEBCY</name>
<dbReference type="STRING" id="686832.A0A0C2YI01"/>